<evidence type="ECO:0000313" key="5">
    <source>
        <dbReference type="Proteomes" id="UP000051645"/>
    </source>
</evidence>
<dbReference type="Pfam" id="PF04892">
    <property type="entry name" value="VanZ"/>
    <property type="match status" value="1"/>
</dbReference>
<dbReference type="InterPro" id="IPR053150">
    <property type="entry name" value="Teicoplanin_resist-assoc"/>
</dbReference>
<feature type="domain" description="VanZ-like" evidence="2">
    <location>
        <begin position="71"/>
        <end position="199"/>
    </location>
</feature>
<keyword evidence="5" id="KW-1185">Reference proteome</keyword>
<name>A0A0R2FNL3_9LACO</name>
<feature type="transmembrane region" description="Helical" evidence="1">
    <location>
        <begin position="36"/>
        <end position="54"/>
    </location>
</feature>
<dbReference type="RefSeq" id="WP_057771255.1">
    <property type="nucleotide sequence ID" value="NZ_JQAT01000001.1"/>
</dbReference>
<organism evidence="3 6">
    <name type="scientific">Lactobacillus selangorensis</name>
    <dbReference type="NCBI Taxonomy" id="81857"/>
    <lineage>
        <taxon>Bacteria</taxon>
        <taxon>Bacillati</taxon>
        <taxon>Bacillota</taxon>
        <taxon>Bacilli</taxon>
        <taxon>Lactobacillales</taxon>
        <taxon>Lactobacillaceae</taxon>
        <taxon>Lactobacillus</taxon>
    </lineage>
</organism>
<comment type="caution">
    <text evidence="3">The sequence shown here is derived from an EMBL/GenBank/DDBJ whole genome shotgun (WGS) entry which is preliminary data.</text>
</comment>
<evidence type="ECO:0000313" key="6">
    <source>
        <dbReference type="Proteomes" id="UP000051751"/>
    </source>
</evidence>
<gene>
    <name evidence="3" type="ORF">IV38_GL000141</name>
    <name evidence="4" type="ORF">IV40_GL000584</name>
</gene>
<dbReference type="PANTHER" id="PTHR36834:SF2">
    <property type="entry name" value="MEMBRANE PROTEIN"/>
    <property type="match status" value="1"/>
</dbReference>
<feature type="transmembrane region" description="Helical" evidence="1">
    <location>
        <begin position="66"/>
        <end position="88"/>
    </location>
</feature>
<dbReference type="AlphaFoldDB" id="A0A0R2FNL3"/>
<sequence length="204" mass="24403">MIFLNPLYQQVAQTYATRINHFPLIRLIFYSLDKTLFYFLVYCVLRGLWWIIRGRQKHAFSFKHELLLAVFVIYLLLLFTLTVFRGIYFPWQIDWSQHQQLWQINTIPLRETLKLWQGKSKLDFFYNLFGNIVWFVPFGFLFPRLKQDKRRGAIQTIFLGACLSLSIETLQFFINTGVADVDDLIFNTIGAAVGYWLYRKFSKK</sequence>
<dbReference type="PATRIC" id="fig|81857.3.peg.146"/>
<dbReference type="Proteomes" id="UP000051751">
    <property type="component" value="Unassembled WGS sequence"/>
</dbReference>
<dbReference type="EMBL" id="JQAT01000001">
    <property type="protein sequence ID" value="KRN29259.1"/>
    <property type="molecule type" value="Genomic_DNA"/>
</dbReference>
<evidence type="ECO:0000313" key="3">
    <source>
        <dbReference type="EMBL" id="KRN29259.1"/>
    </source>
</evidence>
<protein>
    <recommendedName>
        <fullName evidence="2">VanZ-like domain-containing protein</fullName>
    </recommendedName>
</protein>
<feature type="transmembrane region" description="Helical" evidence="1">
    <location>
        <begin position="154"/>
        <end position="174"/>
    </location>
</feature>
<reference evidence="5 6" key="1">
    <citation type="journal article" date="2015" name="Genome Announc.">
        <title>Expanding the biotechnology potential of lactobacilli through comparative genomics of 213 strains and associated genera.</title>
        <authorList>
            <person name="Sun Z."/>
            <person name="Harris H.M."/>
            <person name="McCann A."/>
            <person name="Guo C."/>
            <person name="Argimon S."/>
            <person name="Zhang W."/>
            <person name="Yang X."/>
            <person name="Jeffery I.B."/>
            <person name="Cooney J.C."/>
            <person name="Kagawa T.F."/>
            <person name="Liu W."/>
            <person name="Song Y."/>
            <person name="Salvetti E."/>
            <person name="Wrobel A."/>
            <person name="Rasinkangas P."/>
            <person name="Parkhill J."/>
            <person name="Rea M.C."/>
            <person name="O'Sullivan O."/>
            <person name="Ritari J."/>
            <person name="Douillard F.P."/>
            <person name="Paul Ross R."/>
            <person name="Yang R."/>
            <person name="Briner A.E."/>
            <person name="Felis G.E."/>
            <person name="de Vos W.M."/>
            <person name="Barrangou R."/>
            <person name="Klaenhammer T.R."/>
            <person name="Caufield P.W."/>
            <person name="Cui Y."/>
            <person name="Zhang H."/>
            <person name="O'Toole P.W."/>
        </authorList>
    </citation>
    <scope>NUCLEOTIDE SEQUENCE [LARGE SCALE GENOMIC DNA]</scope>
    <source>
        <strain evidence="3 6">ATCC BAA-66</strain>
        <strain evidence="4 5">DSM 13344</strain>
    </source>
</reference>
<proteinExistence type="predicted"/>
<keyword evidence="1" id="KW-1133">Transmembrane helix</keyword>
<keyword evidence="1" id="KW-0812">Transmembrane</keyword>
<evidence type="ECO:0000313" key="4">
    <source>
        <dbReference type="EMBL" id="KRN29783.1"/>
    </source>
</evidence>
<keyword evidence="1" id="KW-0472">Membrane</keyword>
<feature type="transmembrane region" description="Helical" evidence="1">
    <location>
        <begin position="180"/>
        <end position="198"/>
    </location>
</feature>
<dbReference type="Proteomes" id="UP000051645">
    <property type="component" value="Unassembled WGS sequence"/>
</dbReference>
<evidence type="ECO:0000259" key="2">
    <source>
        <dbReference type="Pfam" id="PF04892"/>
    </source>
</evidence>
<dbReference type="STRING" id="81857.IV38_GL000141"/>
<evidence type="ECO:0000256" key="1">
    <source>
        <dbReference type="SAM" id="Phobius"/>
    </source>
</evidence>
<feature type="transmembrane region" description="Helical" evidence="1">
    <location>
        <begin position="124"/>
        <end position="142"/>
    </location>
</feature>
<dbReference type="EMBL" id="JQAZ01000012">
    <property type="protein sequence ID" value="KRN29783.1"/>
    <property type="molecule type" value="Genomic_DNA"/>
</dbReference>
<dbReference type="PANTHER" id="PTHR36834">
    <property type="entry name" value="MEMBRANE PROTEIN-RELATED"/>
    <property type="match status" value="1"/>
</dbReference>
<accession>A0A0R2FNL3</accession>
<dbReference type="InterPro" id="IPR006976">
    <property type="entry name" value="VanZ-like"/>
</dbReference>
<dbReference type="OrthoDB" id="4822551at2"/>